<dbReference type="EMBL" id="JASPKY010000236">
    <property type="protein sequence ID" value="KAK9717759.1"/>
    <property type="molecule type" value="Genomic_DNA"/>
</dbReference>
<evidence type="ECO:0000256" key="1">
    <source>
        <dbReference type="ARBA" id="ARBA00012493"/>
    </source>
</evidence>
<dbReference type="EC" id="2.7.7.49" evidence="1"/>
<keyword evidence="3" id="KW-0808">Transferase</keyword>
<comment type="caution">
    <text evidence="3">The sequence shown here is derived from an EMBL/GenBank/DDBJ whole genome shotgun (WGS) entry which is preliminary data.</text>
</comment>
<dbReference type="FunFam" id="3.30.70.270:FF:000020">
    <property type="entry name" value="Transposon Tf2-6 polyprotein-like Protein"/>
    <property type="match status" value="1"/>
</dbReference>
<organism evidence="3 4">
    <name type="scientific">Popillia japonica</name>
    <name type="common">Japanese beetle</name>
    <dbReference type="NCBI Taxonomy" id="7064"/>
    <lineage>
        <taxon>Eukaryota</taxon>
        <taxon>Metazoa</taxon>
        <taxon>Ecdysozoa</taxon>
        <taxon>Arthropoda</taxon>
        <taxon>Hexapoda</taxon>
        <taxon>Insecta</taxon>
        <taxon>Pterygota</taxon>
        <taxon>Neoptera</taxon>
        <taxon>Endopterygota</taxon>
        <taxon>Coleoptera</taxon>
        <taxon>Polyphaga</taxon>
        <taxon>Scarabaeiformia</taxon>
        <taxon>Scarabaeidae</taxon>
        <taxon>Rutelinae</taxon>
        <taxon>Popillia</taxon>
    </lineage>
</organism>
<gene>
    <name evidence="3" type="ORF">QE152_g23558</name>
</gene>
<sequence>MSFQRLINRVLGNLRFTKAVAYLDDILVPSSDVEQGLQTLREILEILKEARLTLRLSKCRFFNKSIEYLGDEISCHGIRPGLGKTEAVRDFPKPQNVHQVRQFIGLASYFRKYVKQFSIIARPLTALTKKGVNFSWNKEVEDSFHTIKEMLSSRPVLAKAMVRCVPECISVVRLRRRNNATIPMNSRLWQLSIV</sequence>
<keyword evidence="3" id="KW-0695">RNA-directed DNA polymerase</keyword>
<evidence type="ECO:0000259" key="2">
    <source>
        <dbReference type="PROSITE" id="PS50878"/>
    </source>
</evidence>
<dbReference type="PANTHER" id="PTHR33064:SF37">
    <property type="entry name" value="RIBONUCLEASE H"/>
    <property type="match status" value="1"/>
</dbReference>
<protein>
    <recommendedName>
        <fullName evidence="1">RNA-directed DNA polymerase</fullName>
        <ecNumber evidence="1">2.7.7.49</ecNumber>
    </recommendedName>
</protein>
<dbReference type="InterPro" id="IPR051320">
    <property type="entry name" value="Viral_Replic_Matur_Polypro"/>
</dbReference>
<dbReference type="Proteomes" id="UP001458880">
    <property type="component" value="Unassembled WGS sequence"/>
</dbReference>
<dbReference type="InterPro" id="IPR043502">
    <property type="entry name" value="DNA/RNA_pol_sf"/>
</dbReference>
<accession>A0AAW1KH52</accession>
<evidence type="ECO:0000313" key="3">
    <source>
        <dbReference type="EMBL" id="KAK9717759.1"/>
    </source>
</evidence>
<dbReference type="GO" id="GO:0003964">
    <property type="term" value="F:RNA-directed DNA polymerase activity"/>
    <property type="evidence" value="ECO:0007669"/>
    <property type="project" value="UniProtKB-KW"/>
</dbReference>
<keyword evidence="4" id="KW-1185">Reference proteome</keyword>
<dbReference type="PANTHER" id="PTHR33064">
    <property type="entry name" value="POL PROTEIN"/>
    <property type="match status" value="1"/>
</dbReference>
<name>A0AAW1KH52_POPJA</name>
<dbReference type="InterPro" id="IPR000477">
    <property type="entry name" value="RT_dom"/>
</dbReference>
<keyword evidence="3" id="KW-0548">Nucleotidyltransferase</keyword>
<feature type="domain" description="Reverse transcriptase" evidence="2">
    <location>
        <begin position="1"/>
        <end position="73"/>
    </location>
</feature>
<dbReference type="AlphaFoldDB" id="A0AAW1KH52"/>
<dbReference type="Gene3D" id="3.30.70.270">
    <property type="match status" value="2"/>
</dbReference>
<dbReference type="FunFam" id="3.30.70.270:FF:000003">
    <property type="entry name" value="Transposon Ty3-G Gag-Pol polyprotein"/>
    <property type="match status" value="1"/>
</dbReference>
<reference evidence="3 4" key="1">
    <citation type="journal article" date="2024" name="BMC Genomics">
        <title>De novo assembly and annotation of Popillia japonica's genome with initial clues to its potential as an invasive pest.</title>
        <authorList>
            <person name="Cucini C."/>
            <person name="Boschi S."/>
            <person name="Funari R."/>
            <person name="Cardaioli E."/>
            <person name="Iannotti N."/>
            <person name="Marturano G."/>
            <person name="Paoli F."/>
            <person name="Bruttini M."/>
            <person name="Carapelli A."/>
            <person name="Frati F."/>
            <person name="Nardi F."/>
        </authorList>
    </citation>
    <scope>NUCLEOTIDE SEQUENCE [LARGE SCALE GENOMIC DNA]</scope>
    <source>
        <strain evidence="3">DMR45628</strain>
    </source>
</reference>
<proteinExistence type="predicted"/>
<dbReference type="SUPFAM" id="SSF56672">
    <property type="entry name" value="DNA/RNA polymerases"/>
    <property type="match status" value="1"/>
</dbReference>
<dbReference type="Pfam" id="PF00078">
    <property type="entry name" value="RVT_1"/>
    <property type="match status" value="1"/>
</dbReference>
<evidence type="ECO:0000313" key="4">
    <source>
        <dbReference type="Proteomes" id="UP001458880"/>
    </source>
</evidence>
<dbReference type="PROSITE" id="PS50878">
    <property type="entry name" value="RT_POL"/>
    <property type="match status" value="1"/>
</dbReference>
<dbReference type="InterPro" id="IPR043128">
    <property type="entry name" value="Rev_trsase/Diguanyl_cyclase"/>
</dbReference>